<protein>
    <recommendedName>
        <fullName evidence="5 6">o-succinylbenzoate synthase</fullName>
        <ecNumber evidence="5 6">4.2.1.113</ecNumber>
    </recommendedName>
</protein>
<gene>
    <name evidence="8" type="primary">menC</name>
    <name evidence="8" type="ORF">GCM10011585_24260</name>
</gene>
<evidence type="ECO:0000256" key="2">
    <source>
        <dbReference type="ARBA" id="ARBA00022723"/>
    </source>
</evidence>
<dbReference type="EMBL" id="BMGT01000003">
    <property type="protein sequence ID" value="GGG80075.1"/>
    <property type="molecule type" value="Genomic_DNA"/>
</dbReference>
<evidence type="ECO:0000313" key="8">
    <source>
        <dbReference type="EMBL" id="GGG80075.1"/>
    </source>
</evidence>
<dbReference type="InterPro" id="IPR036849">
    <property type="entry name" value="Enolase-like_C_sf"/>
</dbReference>
<comment type="cofactor">
    <cofactor evidence="1">
        <name>a divalent metal cation</name>
        <dbReference type="ChEBI" id="CHEBI:60240"/>
    </cofactor>
</comment>
<dbReference type="Proteomes" id="UP000647241">
    <property type="component" value="Unassembled WGS sequence"/>
</dbReference>
<dbReference type="GO" id="GO:0009234">
    <property type="term" value="P:menaquinone biosynthetic process"/>
    <property type="evidence" value="ECO:0007669"/>
    <property type="project" value="UniProtKB-UniRule"/>
</dbReference>
<dbReference type="SUPFAM" id="SSF54826">
    <property type="entry name" value="Enolase N-terminal domain-like"/>
    <property type="match status" value="1"/>
</dbReference>
<evidence type="ECO:0000256" key="4">
    <source>
        <dbReference type="ARBA" id="ARBA00023239"/>
    </source>
</evidence>
<dbReference type="InterPro" id="IPR029065">
    <property type="entry name" value="Enolase_C-like"/>
</dbReference>
<dbReference type="GO" id="GO:0016854">
    <property type="term" value="F:racemase and epimerase activity"/>
    <property type="evidence" value="ECO:0007669"/>
    <property type="project" value="UniProtKB-ARBA"/>
</dbReference>
<dbReference type="SFLD" id="SFLDG00180">
    <property type="entry name" value="muconate_cycloisomerase"/>
    <property type="match status" value="1"/>
</dbReference>
<keyword evidence="2" id="KW-0479">Metal-binding</keyword>
<evidence type="ECO:0000256" key="6">
    <source>
        <dbReference type="NCBIfam" id="TIGR01928"/>
    </source>
</evidence>
<dbReference type="PANTHER" id="PTHR48073:SF5">
    <property type="entry name" value="O-SUCCINYLBENZOATE SYNTHASE"/>
    <property type="match status" value="1"/>
</dbReference>
<dbReference type="GO" id="GO:0046872">
    <property type="term" value="F:metal ion binding"/>
    <property type="evidence" value="ECO:0007669"/>
    <property type="project" value="UniProtKB-KW"/>
</dbReference>
<dbReference type="AlphaFoldDB" id="A0A917HJD7"/>
<dbReference type="GO" id="GO:0043748">
    <property type="term" value="F:O-succinylbenzoate synthase activity"/>
    <property type="evidence" value="ECO:0007669"/>
    <property type="project" value="UniProtKB-EC"/>
</dbReference>
<dbReference type="SFLD" id="SFLDF00009">
    <property type="entry name" value="o-succinylbenzoate_synthase"/>
    <property type="match status" value="1"/>
</dbReference>
<dbReference type="PANTHER" id="PTHR48073">
    <property type="entry name" value="O-SUCCINYLBENZOATE SYNTHASE-RELATED"/>
    <property type="match status" value="1"/>
</dbReference>
<dbReference type="NCBIfam" id="TIGR01928">
    <property type="entry name" value="menC_lowGC_arch"/>
    <property type="match status" value="1"/>
</dbReference>
<dbReference type="EC" id="4.2.1.113" evidence="5 6"/>
<dbReference type="Gene3D" id="3.20.20.120">
    <property type="entry name" value="Enolase-like C-terminal domain"/>
    <property type="match status" value="1"/>
</dbReference>
<keyword evidence="4" id="KW-0456">Lyase</keyword>
<evidence type="ECO:0000313" key="9">
    <source>
        <dbReference type="Proteomes" id="UP000647241"/>
    </source>
</evidence>
<dbReference type="InterPro" id="IPR013341">
    <property type="entry name" value="Mandelate_racemase_N_dom"/>
</dbReference>
<dbReference type="RefSeq" id="WP_188554493.1">
    <property type="nucleotide sequence ID" value="NZ_BMGT01000003.1"/>
</dbReference>
<reference evidence="8" key="2">
    <citation type="submission" date="2020-09" db="EMBL/GenBank/DDBJ databases">
        <authorList>
            <person name="Sun Q."/>
            <person name="Zhou Y."/>
        </authorList>
    </citation>
    <scope>NUCLEOTIDE SEQUENCE</scope>
    <source>
        <strain evidence="8">CGMCC 1.12997</strain>
    </source>
</reference>
<name>A0A917HJD7_9BACT</name>
<dbReference type="Gene3D" id="3.30.390.10">
    <property type="entry name" value="Enolase-like, N-terminal domain"/>
    <property type="match status" value="1"/>
</dbReference>
<evidence type="ECO:0000256" key="5">
    <source>
        <dbReference type="ARBA" id="ARBA00029491"/>
    </source>
</evidence>
<organism evidence="8 9">
    <name type="scientific">Edaphobacter dinghuensis</name>
    <dbReference type="NCBI Taxonomy" id="1560005"/>
    <lineage>
        <taxon>Bacteria</taxon>
        <taxon>Pseudomonadati</taxon>
        <taxon>Acidobacteriota</taxon>
        <taxon>Terriglobia</taxon>
        <taxon>Terriglobales</taxon>
        <taxon>Acidobacteriaceae</taxon>
        <taxon>Edaphobacter</taxon>
    </lineage>
</organism>
<evidence type="ECO:0000256" key="1">
    <source>
        <dbReference type="ARBA" id="ARBA00001968"/>
    </source>
</evidence>
<dbReference type="CDD" id="cd03317">
    <property type="entry name" value="NAAAR"/>
    <property type="match status" value="1"/>
</dbReference>
<comment type="caution">
    <text evidence="8">The sequence shown here is derived from an EMBL/GenBank/DDBJ whole genome shotgun (WGS) entry which is preliminary data.</text>
</comment>
<dbReference type="SUPFAM" id="SSF51604">
    <property type="entry name" value="Enolase C-terminal domain-like"/>
    <property type="match status" value="1"/>
</dbReference>
<dbReference type="Pfam" id="PF02746">
    <property type="entry name" value="MR_MLE_N"/>
    <property type="match status" value="1"/>
</dbReference>
<dbReference type="Pfam" id="PF13378">
    <property type="entry name" value="MR_MLE_C"/>
    <property type="match status" value="1"/>
</dbReference>
<sequence length="376" mass="41951">MLKIDAIHLREINMPLAHPFETSFGLTTGRRILLVEIEAEGLTAWGECVAGEHPYFSDEMIDTAWIITETELAPRLLGVELQGGGSCPSLFRQVRGHRMAKAALENAVWDLEAQIEQVPLAQLLGGTRSVIACGVSIGIQPSIEQLMEKIATEIAAGYQRIKLKCKHDWDTRVFEAVRTRWPDITLSCDANSAYRMKDFDHLSSWDQFNLLMIEQPLWYDDFYFHSMLQKRIKTAICLDESIRNRRDALAAIEMQSCRIINIKVGRVGGFSEAIAVHNAADERGIPVWCGGMLETGIGRAHNIALSSLPNFSLPGDVSASSRYWSEDIIEPAVTVSKKGEIVVPTNPGIGYAVKRDYIESLTVRRQTLRAKARVLA</sequence>
<evidence type="ECO:0000256" key="3">
    <source>
        <dbReference type="ARBA" id="ARBA00022842"/>
    </source>
</evidence>
<keyword evidence="3" id="KW-0460">Magnesium</keyword>
<dbReference type="SFLD" id="SFLDS00001">
    <property type="entry name" value="Enolase"/>
    <property type="match status" value="1"/>
</dbReference>
<feature type="domain" description="Mandelate racemase/muconate lactonizing enzyme C-terminal" evidence="7">
    <location>
        <begin position="143"/>
        <end position="235"/>
    </location>
</feature>
<reference evidence="8" key="1">
    <citation type="journal article" date="2014" name="Int. J. Syst. Evol. Microbiol.">
        <title>Complete genome sequence of Corynebacterium casei LMG S-19264T (=DSM 44701T), isolated from a smear-ripened cheese.</title>
        <authorList>
            <consortium name="US DOE Joint Genome Institute (JGI-PGF)"/>
            <person name="Walter F."/>
            <person name="Albersmeier A."/>
            <person name="Kalinowski J."/>
            <person name="Ruckert C."/>
        </authorList>
    </citation>
    <scope>NUCLEOTIDE SEQUENCE</scope>
    <source>
        <strain evidence="8">CGMCC 1.12997</strain>
    </source>
</reference>
<keyword evidence="9" id="KW-1185">Reference proteome</keyword>
<evidence type="ECO:0000259" key="7">
    <source>
        <dbReference type="SMART" id="SM00922"/>
    </source>
</evidence>
<dbReference type="InterPro" id="IPR029017">
    <property type="entry name" value="Enolase-like_N"/>
</dbReference>
<dbReference type="InterPro" id="IPR010197">
    <property type="entry name" value="OSBS/NAAAR"/>
</dbReference>
<accession>A0A917HJD7</accession>
<dbReference type="InterPro" id="IPR013342">
    <property type="entry name" value="Mandelate_racemase_C"/>
</dbReference>
<dbReference type="SMART" id="SM00922">
    <property type="entry name" value="MR_MLE"/>
    <property type="match status" value="1"/>
</dbReference>
<proteinExistence type="predicted"/>